<evidence type="ECO:0000313" key="2">
    <source>
        <dbReference type="Proteomes" id="UP000598174"/>
    </source>
</evidence>
<comment type="caution">
    <text evidence="1">The sequence shown here is derived from an EMBL/GenBank/DDBJ whole genome shotgun (WGS) entry which is preliminary data.</text>
</comment>
<dbReference type="Gene3D" id="1.10.10.1150">
    <property type="entry name" value="Coenzyme PQQ synthesis protein D (PqqD)"/>
    <property type="match status" value="1"/>
</dbReference>
<reference evidence="1" key="1">
    <citation type="submission" date="2021-01" db="EMBL/GenBank/DDBJ databases">
        <title>Whole genome shotgun sequence of Actinoplanes ferrugineus NBRC 15555.</title>
        <authorList>
            <person name="Komaki H."/>
            <person name="Tamura T."/>
        </authorList>
    </citation>
    <scope>NUCLEOTIDE SEQUENCE</scope>
    <source>
        <strain evidence="1">NBRC 15555</strain>
    </source>
</reference>
<dbReference type="InterPro" id="IPR041881">
    <property type="entry name" value="PqqD_sf"/>
</dbReference>
<evidence type="ECO:0008006" key="3">
    <source>
        <dbReference type="Google" id="ProtNLM"/>
    </source>
</evidence>
<keyword evidence="2" id="KW-1185">Reference proteome</keyword>
<organism evidence="1 2">
    <name type="scientific">Paractinoplanes ferrugineus</name>
    <dbReference type="NCBI Taxonomy" id="113564"/>
    <lineage>
        <taxon>Bacteria</taxon>
        <taxon>Bacillati</taxon>
        <taxon>Actinomycetota</taxon>
        <taxon>Actinomycetes</taxon>
        <taxon>Micromonosporales</taxon>
        <taxon>Micromonosporaceae</taxon>
        <taxon>Paractinoplanes</taxon>
    </lineage>
</organism>
<protein>
    <recommendedName>
        <fullName evidence="3">PqqD family protein</fullName>
    </recommendedName>
</protein>
<gene>
    <name evidence="1" type="ORF">Afe05nite_72980</name>
</gene>
<dbReference type="AlphaFoldDB" id="A0A919J7G2"/>
<accession>A0A919J7G2</accession>
<dbReference type="InterPro" id="IPR008792">
    <property type="entry name" value="PQQD"/>
</dbReference>
<dbReference type="EMBL" id="BOMM01000067">
    <property type="protein sequence ID" value="GIE15458.1"/>
    <property type="molecule type" value="Genomic_DNA"/>
</dbReference>
<name>A0A919J7G2_9ACTN</name>
<dbReference type="Pfam" id="PF05402">
    <property type="entry name" value="PqqD"/>
    <property type="match status" value="1"/>
</dbReference>
<dbReference type="Proteomes" id="UP000598174">
    <property type="component" value="Unassembled WGS sequence"/>
</dbReference>
<sequence>MVPMHTDLQPTAVFRPRVDVRVRLTRDGYLVALPDAETFALPEVTSFIWRALDGKRTVAGVASMVADEYAVDSSEALADTLEVVQALLEMGVLNDLTPAATPPNPRWEAS</sequence>
<proteinExistence type="predicted"/>
<evidence type="ECO:0000313" key="1">
    <source>
        <dbReference type="EMBL" id="GIE15458.1"/>
    </source>
</evidence>